<evidence type="ECO:0000256" key="4">
    <source>
        <dbReference type="PIRNR" id="PIRNR036492"/>
    </source>
</evidence>
<evidence type="ECO:0000259" key="7">
    <source>
        <dbReference type="Pfam" id="PF00171"/>
    </source>
</evidence>
<dbReference type="EMBL" id="BAAAGF010000001">
    <property type="protein sequence ID" value="GAA0735522.1"/>
    <property type="molecule type" value="Genomic_DNA"/>
</dbReference>
<comment type="caution">
    <text evidence="8">The sequence shown here is derived from an EMBL/GenBank/DDBJ whole genome shotgun (WGS) entry which is preliminary data.</text>
</comment>
<sequence length="470" mass="53136">MVNKSENTYLNLFNSQKINQFSVGNTTYKARIKKLNRLKNALEFTYKQRLRDALYSDFKKPQLETDLTEIYPVIDEINFVKRNLKSWLKPQKVETPISLLGSSSYIKNEAKGVCLIISPWNFPVNLTFGPLVSAIAAGNTVILKPSEMTPHTSKVMSDIIEELFDDNEIALVEGEVEVSQELLKLPFNHIFFTGSPQVGKIVMKAASEHLTSVTLELGGKSPTIIDDTTNLDKVVKKIIFGKFMNVGQTCIAPDYVFINETIKTAFIASFKQHLDEFYSEKASESNSLARIINRKHFERLKSYLEDASLKNATIEIGGSYKEEDNYIEPTLVFDASEDSALMKNEIFGPILPVKTYGNIDEVIDYINSKEKPLALYIFSKNKKTIKHIINNTRAGSTCVNHNLLQFLNHNLPFGGSNNSGIGKSHGYFGFLEFTNQRSVLKQHTIGAVDLLMPPYNNFKQKLVDLTIKWF</sequence>
<dbReference type="PIRSF" id="PIRSF036492">
    <property type="entry name" value="ALDH"/>
    <property type="match status" value="1"/>
</dbReference>
<organism evidence="8 9">
    <name type="scientific">Gaetbulibacter jejuensis</name>
    <dbReference type="NCBI Taxonomy" id="584607"/>
    <lineage>
        <taxon>Bacteria</taxon>
        <taxon>Pseudomonadati</taxon>
        <taxon>Bacteroidota</taxon>
        <taxon>Flavobacteriia</taxon>
        <taxon>Flavobacteriales</taxon>
        <taxon>Flavobacteriaceae</taxon>
        <taxon>Gaetbulibacter</taxon>
    </lineage>
</organism>
<reference evidence="8 9" key="1">
    <citation type="journal article" date="2019" name="Int. J. Syst. Evol. Microbiol.">
        <title>The Global Catalogue of Microorganisms (GCM) 10K type strain sequencing project: providing services to taxonomists for standard genome sequencing and annotation.</title>
        <authorList>
            <consortium name="The Broad Institute Genomics Platform"/>
            <consortium name="The Broad Institute Genome Sequencing Center for Infectious Disease"/>
            <person name="Wu L."/>
            <person name="Ma J."/>
        </authorList>
    </citation>
    <scope>NUCLEOTIDE SEQUENCE [LARGE SCALE GENOMIC DNA]</scope>
    <source>
        <strain evidence="8 9">JCM 15976</strain>
    </source>
</reference>
<comment type="similarity">
    <text evidence="1 4 6">Belongs to the aldehyde dehydrogenase family.</text>
</comment>
<dbReference type="RefSeq" id="WP_343795058.1">
    <property type="nucleotide sequence ID" value="NZ_BAAAGF010000001.1"/>
</dbReference>
<dbReference type="PANTHER" id="PTHR43570">
    <property type="entry name" value="ALDEHYDE DEHYDROGENASE"/>
    <property type="match status" value="1"/>
</dbReference>
<proteinExistence type="inferred from homology"/>
<dbReference type="PANTHER" id="PTHR43570:SF20">
    <property type="entry name" value="ALDEHYDE DEHYDROGENASE ALDX-RELATED"/>
    <property type="match status" value="1"/>
</dbReference>
<evidence type="ECO:0000256" key="6">
    <source>
        <dbReference type="RuleBase" id="RU003345"/>
    </source>
</evidence>
<accession>A0ABN1JCG4</accession>
<keyword evidence="2 4" id="KW-0560">Oxidoreductase</keyword>
<feature type="domain" description="Aldehyde dehydrogenase" evidence="7">
    <location>
        <begin position="23"/>
        <end position="439"/>
    </location>
</feature>
<dbReference type="PROSITE" id="PS00687">
    <property type="entry name" value="ALDEHYDE_DEHYDR_GLU"/>
    <property type="match status" value="1"/>
</dbReference>
<dbReference type="InterPro" id="IPR016163">
    <property type="entry name" value="Ald_DH_C"/>
</dbReference>
<keyword evidence="9" id="KW-1185">Reference proteome</keyword>
<gene>
    <name evidence="8" type="ORF">GCM10009431_00540</name>
</gene>
<dbReference type="InterPro" id="IPR015590">
    <property type="entry name" value="Aldehyde_DH_dom"/>
</dbReference>
<evidence type="ECO:0000313" key="9">
    <source>
        <dbReference type="Proteomes" id="UP001500736"/>
    </source>
</evidence>
<keyword evidence="3" id="KW-0520">NAD</keyword>
<dbReference type="InterPro" id="IPR012394">
    <property type="entry name" value="Aldehyde_DH_NAD(P)"/>
</dbReference>
<dbReference type="Gene3D" id="3.40.309.10">
    <property type="entry name" value="Aldehyde Dehydrogenase, Chain A, domain 2"/>
    <property type="match status" value="1"/>
</dbReference>
<dbReference type="InterPro" id="IPR029510">
    <property type="entry name" value="Ald_DH_CS_GLU"/>
</dbReference>
<dbReference type="Proteomes" id="UP001500736">
    <property type="component" value="Unassembled WGS sequence"/>
</dbReference>
<dbReference type="CDD" id="cd07134">
    <property type="entry name" value="ALDH_AlkH-like"/>
    <property type="match status" value="1"/>
</dbReference>
<feature type="active site" evidence="5">
    <location>
        <position position="216"/>
    </location>
</feature>
<dbReference type="SUPFAM" id="SSF53720">
    <property type="entry name" value="ALDH-like"/>
    <property type="match status" value="1"/>
</dbReference>
<evidence type="ECO:0000256" key="2">
    <source>
        <dbReference type="ARBA" id="ARBA00023002"/>
    </source>
</evidence>
<dbReference type="InterPro" id="IPR016161">
    <property type="entry name" value="Ald_DH/histidinol_DH"/>
</dbReference>
<dbReference type="Gene3D" id="3.40.605.10">
    <property type="entry name" value="Aldehyde Dehydrogenase, Chain A, domain 1"/>
    <property type="match status" value="1"/>
</dbReference>
<evidence type="ECO:0000256" key="1">
    <source>
        <dbReference type="ARBA" id="ARBA00009986"/>
    </source>
</evidence>
<dbReference type="InterPro" id="IPR016162">
    <property type="entry name" value="Ald_DH_N"/>
</dbReference>
<name>A0ABN1JCG4_9FLAO</name>
<protein>
    <recommendedName>
        <fullName evidence="4">Aldehyde dehydrogenase</fullName>
    </recommendedName>
</protein>
<evidence type="ECO:0000256" key="3">
    <source>
        <dbReference type="ARBA" id="ARBA00023027"/>
    </source>
</evidence>
<evidence type="ECO:0000256" key="5">
    <source>
        <dbReference type="PROSITE-ProRule" id="PRU10007"/>
    </source>
</evidence>
<evidence type="ECO:0000313" key="8">
    <source>
        <dbReference type="EMBL" id="GAA0735522.1"/>
    </source>
</evidence>
<dbReference type="Pfam" id="PF00171">
    <property type="entry name" value="Aldedh"/>
    <property type="match status" value="1"/>
</dbReference>